<protein>
    <recommendedName>
        <fullName evidence="2">UDP-N-acetyl-D-glucosamine 6-dehydrogenase</fullName>
    </recommendedName>
</protein>
<evidence type="ECO:0000313" key="1">
    <source>
        <dbReference type="EMBL" id="MPM65016.1"/>
    </source>
</evidence>
<dbReference type="AlphaFoldDB" id="A0A645BIK3"/>
<organism evidence="1">
    <name type="scientific">bioreactor metagenome</name>
    <dbReference type="NCBI Taxonomy" id="1076179"/>
    <lineage>
        <taxon>unclassified sequences</taxon>
        <taxon>metagenomes</taxon>
        <taxon>ecological metagenomes</taxon>
    </lineage>
</organism>
<name>A0A645BIK3_9ZZZZ</name>
<sequence>MPEFSHNNKKYYSSPLTKDLIENMDAVVITTGHTTVDYGFVADNAKILFDTKNVTKNMRTDRKNLFIL</sequence>
<accession>A0A645BIK3</accession>
<proteinExistence type="predicted"/>
<reference evidence="1" key="1">
    <citation type="submission" date="2019-08" db="EMBL/GenBank/DDBJ databases">
        <authorList>
            <person name="Kucharzyk K."/>
            <person name="Murdoch R.W."/>
            <person name="Higgins S."/>
            <person name="Loffler F."/>
        </authorList>
    </citation>
    <scope>NUCLEOTIDE SEQUENCE</scope>
</reference>
<comment type="caution">
    <text evidence="1">The sequence shown here is derived from an EMBL/GenBank/DDBJ whole genome shotgun (WGS) entry which is preliminary data.</text>
</comment>
<gene>
    <name evidence="1" type="ORF">SDC9_111908</name>
</gene>
<evidence type="ECO:0008006" key="2">
    <source>
        <dbReference type="Google" id="ProtNLM"/>
    </source>
</evidence>
<dbReference type="SUPFAM" id="SSF52413">
    <property type="entry name" value="UDP-glucose/GDP-mannose dehydrogenase C-terminal domain"/>
    <property type="match status" value="1"/>
</dbReference>
<dbReference type="EMBL" id="VSSQ01020281">
    <property type="protein sequence ID" value="MPM65016.1"/>
    <property type="molecule type" value="Genomic_DNA"/>
</dbReference>
<dbReference type="InterPro" id="IPR036220">
    <property type="entry name" value="UDP-Glc/GDP-Man_DH_C_sf"/>
</dbReference>